<dbReference type="PANTHER" id="PTHR37544">
    <property type="entry name" value="SPRAY-RELATED"/>
    <property type="match status" value="1"/>
</dbReference>
<feature type="compositionally biased region" description="Polar residues" evidence="1">
    <location>
        <begin position="32"/>
        <end position="45"/>
    </location>
</feature>
<dbReference type="Pfam" id="PF11915">
    <property type="entry name" value="DUF3433"/>
    <property type="match status" value="2"/>
</dbReference>
<reference evidence="3" key="1">
    <citation type="journal article" date="2021" name="Nat. Commun.">
        <title>Genetic determinants of endophytism in the Arabidopsis root mycobiome.</title>
        <authorList>
            <person name="Mesny F."/>
            <person name="Miyauchi S."/>
            <person name="Thiergart T."/>
            <person name="Pickel B."/>
            <person name="Atanasova L."/>
            <person name="Karlsson M."/>
            <person name="Huettel B."/>
            <person name="Barry K.W."/>
            <person name="Haridas S."/>
            <person name="Chen C."/>
            <person name="Bauer D."/>
            <person name="Andreopoulos W."/>
            <person name="Pangilinan J."/>
            <person name="LaButti K."/>
            <person name="Riley R."/>
            <person name="Lipzen A."/>
            <person name="Clum A."/>
            <person name="Drula E."/>
            <person name="Henrissat B."/>
            <person name="Kohler A."/>
            <person name="Grigoriev I.V."/>
            <person name="Martin F.M."/>
            <person name="Hacquard S."/>
        </authorList>
    </citation>
    <scope>NUCLEOTIDE SEQUENCE</scope>
    <source>
        <strain evidence="3">MPI-CAGE-CH-0243</strain>
    </source>
</reference>
<keyword evidence="4" id="KW-1185">Reference proteome</keyword>
<proteinExistence type="predicted"/>
<feature type="compositionally biased region" description="Polar residues" evidence="1">
    <location>
        <begin position="59"/>
        <end position="78"/>
    </location>
</feature>
<feature type="transmembrane region" description="Helical" evidence="2">
    <location>
        <begin position="798"/>
        <end position="817"/>
    </location>
</feature>
<dbReference type="OrthoDB" id="3248909at2759"/>
<keyword evidence="2" id="KW-0812">Transmembrane</keyword>
<organism evidence="3 4">
    <name type="scientific">Dendryphion nanum</name>
    <dbReference type="NCBI Taxonomy" id="256645"/>
    <lineage>
        <taxon>Eukaryota</taxon>
        <taxon>Fungi</taxon>
        <taxon>Dikarya</taxon>
        <taxon>Ascomycota</taxon>
        <taxon>Pezizomycotina</taxon>
        <taxon>Dothideomycetes</taxon>
        <taxon>Pleosporomycetidae</taxon>
        <taxon>Pleosporales</taxon>
        <taxon>Torulaceae</taxon>
        <taxon>Dendryphion</taxon>
    </lineage>
</organism>
<evidence type="ECO:0000313" key="4">
    <source>
        <dbReference type="Proteomes" id="UP000700596"/>
    </source>
</evidence>
<evidence type="ECO:0000256" key="2">
    <source>
        <dbReference type="SAM" id="Phobius"/>
    </source>
</evidence>
<dbReference type="InterPro" id="IPR021840">
    <property type="entry name" value="DUF3433"/>
</dbReference>
<feature type="transmembrane region" description="Helical" evidence="2">
    <location>
        <begin position="747"/>
        <end position="772"/>
    </location>
</feature>
<feature type="transmembrane region" description="Helical" evidence="2">
    <location>
        <begin position="141"/>
        <end position="160"/>
    </location>
</feature>
<gene>
    <name evidence="3" type="ORF">B0J11DRAFT_68808</name>
</gene>
<comment type="caution">
    <text evidence="3">The sequence shown here is derived from an EMBL/GenBank/DDBJ whole genome shotgun (WGS) entry which is preliminary data.</text>
</comment>
<accession>A0A9P9IGF2</accession>
<feature type="transmembrane region" description="Helical" evidence="2">
    <location>
        <begin position="866"/>
        <end position="889"/>
    </location>
</feature>
<feature type="transmembrane region" description="Helical" evidence="2">
    <location>
        <begin position="639"/>
        <end position="659"/>
    </location>
</feature>
<feature type="transmembrane region" description="Helical" evidence="2">
    <location>
        <begin position="212"/>
        <end position="236"/>
    </location>
</feature>
<feature type="transmembrane region" description="Helical" evidence="2">
    <location>
        <begin position="98"/>
        <end position="121"/>
    </location>
</feature>
<evidence type="ECO:0000313" key="3">
    <source>
        <dbReference type="EMBL" id="KAH7119731.1"/>
    </source>
</evidence>
<feature type="region of interest" description="Disordered" evidence="1">
    <location>
        <begin position="1"/>
        <end position="81"/>
    </location>
</feature>
<dbReference type="PANTHER" id="PTHR37544:SF3">
    <property type="entry name" value="SPRAY"/>
    <property type="match status" value="1"/>
</dbReference>
<evidence type="ECO:0000256" key="1">
    <source>
        <dbReference type="SAM" id="MobiDB-lite"/>
    </source>
</evidence>
<keyword evidence="2" id="KW-0472">Membrane</keyword>
<sequence length="1483" mass="165449">MAQTPGRPVSPLEEATQPPLPRLDRRPVSPLDRTSQPLLSGQDGSPNFDLPIPMAPQDPSMSISPTAAPQNNSPNHPTFTPHRSVIGKKDWAPFTLRWYLLLIPIVVSFSLGIATALLTWYSQKNFGLGKDDGSSGMLFGWRFTPTLIAVLYTQTVVILFEDIKRTEPFARLARPPTGGATAAGTLLYSPQAWWNILIDATVRRKKIGKTTWSLLCVTVVYIMALLAISPLSSAFLTSEEISVPRTVPFNRLVPRANAQLPLNSTRETYLRTTSSLMQNISTSTWSSDTSLTLPFWPLMEDSQFGPTLASNYSSWSADTTVMRSGLTCQNMSVTTDMANNVFWSGYDIPNRNLRNGTTSMLSFNMRSDNGCQYNLTMHPTVDIAYWGSITWTNASTFPQPVGVGMAFWNTSPNPRQVGPVYILSNTTSTNPYSRLITSKECDNMELIIVNTPWTKRVSDFDPTRNDPVFPNTTYEKSPDFRIRAVLCEPQYTMTRKSFSASTGPDSKLSDPPGILLDLQSIPNSLFNRTAFGSLMFHSRWKEFFAGRSKDPLTLASEFERRFNTPWLHGPGAILGALSDFDIETMIEDSQLADKIARIKGRYFAEVLRDAMVTPSTMSNEEIQGIVSTMAERVIVITEVGIALSVLFLVSFFLLVLILWSSRSSQRPLNLASDPASTVGMSILLDPRQARSSTLRSMHKASKSDLYTVLKRENYSTFGSVLRSETSRGPVPTNTKPRAKRDWKPAFIHLRALIALGLFLLLVLVAVLVLNAFSAEDRLSQLAFIYEADVSRLGLSFKTFAPISIAPAFISVIIGLWWDQLDMSFRILQPYISMSRSPTPINSGAGLTYRSKTWIGAAIKAARHQHWVLFSITLGSTLCQVLTVSMSALFESKADNLLHTTTLARTWELRQIPHLIPTTIDTKLYARGDFDSYALDEIFKIPSNNYLYSATVQLTLNRSRLPWSNEEWSFIPVDLRTIEDNEVGVDKPATNVSLSTSAIRARLECQRTIGIGNISNWIIPFNGSRRMTSALKNGTFKGGFLLNSTWIHDGRKTFLDPYTQVGTISCCSNGTIDKPQQASFGYWTTTNRTDSHWPPHFVTKWIRGDTVSFVDDYKDTWFYYTKMPTLQAAECVPVIETAEASVNIDKRSGMVYSYKILNKVVSAEAAWMEDFTAHDPGDGTNLGNYTGAVNVTASYGTLFIDSILQAVVRPFSSFLEGLDTFTVREPERGLNMDIMTYSMSTIAGSDMDALSNYTTLVNAANRTFQTYFQHFVHNKLSLSDDGWTTYQRIDERLPNDLSQPITTNGTRIPQRTFPNLSTSPEVVATVSNRTQLLHMNAVATYISVAILIWLIGTSLVVAVLQRRYTRYMIRNVESIADILVLIAGSENFLRLVQERGVSLKRDRNIMTRLGWFKGRDGEVRWGVEVVGGPDPVEWVSKPTDPTMQEKIGLVRRTTQGLFKVVERVGTGKPNQSASPLLSGAINRS</sequence>
<keyword evidence="2" id="KW-1133">Transmembrane helix</keyword>
<feature type="transmembrane region" description="Helical" evidence="2">
    <location>
        <begin position="1337"/>
        <end position="1359"/>
    </location>
</feature>
<name>A0A9P9IGF2_9PLEO</name>
<protein>
    <submittedName>
        <fullName evidence="3">Uncharacterized protein</fullName>
    </submittedName>
</protein>
<dbReference type="EMBL" id="JAGMWT010000011">
    <property type="protein sequence ID" value="KAH7119731.1"/>
    <property type="molecule type" value="Genomic_DNA"/>
</dbReference>
<dbReference type="Proteomes" id="UP000700596">
    <property type="component" value="Unassembled WGS sequence"/>
</dbReference>